<dbReference type="PANTHER" id="PTHR30024">
    <property type="entry name" value="ALIPHATIC SULFONATES-BINDING PROTEIN-RELATED"/>
    <property type="match status" value="1"/>
</dbReference>
<keyword evidence="7" id="KW-1185">Reference proteome</keyword>
<evidence type="ECO:0000256" key="2">
    <source>
        <dbReference type="ARBA" id="ARBA00010742"/>
    </source>
</evidence>
<feature type="chain" id="PRO_5028964527" evidence="4">
    <location>
        <begin position="24"/>
        <end position="339"/>
    </location>
</feature>
<dbReference type="RefSeq" id="WP_173221416.1">
    <property type="nucleotide sequence ID" value="NZ_CP048104.1"/>
</dbReference>
<accession>A0A7D4BH06</accession>
<dbReference type="Pfam" id="PF09084">
    <property type="entry name" value="NMT1"/>
    <property type="match status" value="1"/>
</dbReference>
<feature type="signal peptide" evidence="4">
    <location>
        <begin position="1"/>
        <end position="23"/>
    </location>
</feature>
<evidence type="ECO:0000313" key="7">
    <source>
        <dbReference type="Proteomes" id="UP000503088"/>
    </source>
</evidence>
<name>A0A7D4BH06_9BACL</name>
<feature type="domain" description="SsuA/THI5-like" evidence="5">
    <location>
        <begin position="48"/>
        <end position="260"/>
    </location>
</feature>
<dbReference type="InterPro" id="IPR015168">
    <property type="entry name" value="SsuA/THI5"/>
</dbReference>
<evidence type="ECO:0000256" key="1">
    <source>
        <dbReference type="ARBA" id="ARBA00004418"/>
    </source>
</evidence>
<organism evidence="6 7">
    <name type="scientific">Kroppenstedtia pulmonis</name>
    <dbReference type="NCBI Taxonomy" id="1380685"/>
    <lineage>
        <taxon>Bacteria</taxon>
        <taxon>Bacillati</taxon>
        <taxon>Bacillota</taxon>
        <taxon>Bacilli</taxon>
        <taxon>Bacillales</taxon>
        <taxon>Thermoactinomycetaceae</taxon>
        <taxon>Kroppenstedtia</taxon>
    </lineage>
</organism>
<reference evidence="6 7" key="1">
    <citation type="submission" date="2020-01" db="EMBL/GenBank/DDBJ databases">
        <authorList>
            <person name="Gulvik C.A."/>
            <person name="Batra D.G."/>
        </authorList>
    </citation>
    <scope>NUCLEOTIDE SEQUENCE [LARGE SCALE GENOMIC DNA]</scope>
    <source>
        <strain evidence="6 7">W9323</strain>
    </source>
</reference>
<sequence length="339" mass="38009">MPVTTRHILVSLLLILCLTVTVACTMTSNDSEGLETLHIVEVTRSPFYAPQYIAIQEGFFKEEGIQIELKGGSGGDKTMATLLSGDADIALVGAETAVYVTSRDAQNPVVGFAQMTQTDGSFLVSRKPNDHFKWSDLKGKTMLGQRKGGMPQMVNEYVQRKNGLKPHQDVHIIQKVDFDNLGSAFISGTGDYAQLFEPVASKIEQEGKGYVIASFGEHSGKLPYTVYLTRKDFLQENQDLLKGFTRAIYKAQQWAYAHSPQEIANSLQSFFPDTDQETLVKVLKRYQDQKSWAVDPFIHEKEYEKLLNIMNQAGELPDRVPYKEVIHTKIAKEVLTEIH</sequence>
<gene>
    <name evidence="6" type="ORF">GXN76_06030</name>
</gene>
<dbReference type="PROSITE" id="PS51257">
    <property type="entry name" value="PROKAR_LIPOPROTEIN"/>
    <property type="match status" value="1"/>
</dbReference>
<dbReference type="KEGG" id="kpul:GXN76_06030"/>
<keyword evidence="3 4" id="KW-0732">Signal</keyword>
<evidence type="ECO:0000256" key="3">
    <source>
        <dbReference type="ARBA" id="ARBA00022729"/>
    </source>
</evidence>
<dbReference type="SUPFAM" id="SSF53850">
    <property type="entry name" value="Periplasmic binding protein-like II"/>
    <property type="match status" value="1"/>
</dbReference>
<evidence type="ECO:0000313" key="6">
    <source>
        <dbReference type="EMBL" id="QKG84075.1"/>
    </source>
</evidence>
<dbReference type="GO" id="GO:0042597">
    <property type="term" value="C:periplasmic space"/>
    <property type="evidence" value="ECO:0007669"/>
    <property type="project" value="UniProtKB-SubCell"/>
</dbReference>
<proteinExistence type="inferred from homology"/>
<comment type="similarity">
    <text evidence="2">Belongs to the bacterial solute-binding protein SsuA/TauA family.</text>
</comment>
<dbReference type="EMBL" id="CP048104">
    <property type="protein sequence ID" value="QKG84075.1"/>
    <property type="molecule type" value="Genomic_DNA"/>
</dbReference>
<dbReference type="PANTHER" id="PTHR30024:SF47">
    <property type="entry name" value="TAURINE-BINDING PERIPLASMIC PROTEIN"/>
    <property type="match status" value="1"/>
</dbReference>
<dbReference type="Proteomes" id="UP000503088">
    <property type="component" value="Chromosome"/>
</dbReference>
<protein>
    <submittedName>
        <fullName evidence="6">ABC transporter substrate-binding protein</fullName>
    </submittedName>
</protein>
<evidence type="ECO:0000259" key="5">
    <source>
        <dbReference type="Pfam" id="PF09084"/>
    </source>
</evidence>
<evidence type="ECO:0000256" key="4">
    <source>
        <dbReference type="SAM" id="SignalP"/>
    </source>
</evidence>
<dbReference type="Gene3D" id="3.40.190.10">
    <property type="entry name" value="Periplasmic binding protein-like II"/>
    <property type="match status" value="2"/>
</dbReference>
<dbReference type="AlphaFoldDB" id="A0A7D4BH06"/>
<comment type="subcellular location">
    <subcellularLocation>
        <location evidence="1">Periplasm</location>
    </subcellularLocation>
</comment>